<dbReference type="InterPro" id="IPR051918">
    <property type="entry name" value="STPP_CPPED1"/>
</dbReference>
<reference evidence="2 3" key="1">
    <citation type="submission" date="2016-12" db="EMBL/GenBank/DDBJ databases">
        <authorList>
            <person name="Song W.-J."/>
            <person name="Kurnit D.M."/>
        </authorList>
    </citation>
    <scope>NUCLEOTIDE SEQUENCE [LARGE SCALE GENOMIC DNA]</scope>
    <source>
        <strain evidence="2 3">CGB1038-1_S1</strain>
    </source>
</reference>
<sequence>MKFEKRTKILINKMIKSITLSASILVGTIMVGTTAFADIDYSFVVTSDPQFPWTAKTDDGIYQSDSDLRAESAALILNQYDSINDYSTSIGNKVIHTYVNGDVTAYGQGSQWSRMDQLFSRLKMPYSYGLGNHDIENNFEDTFLNQAWRITFNRMHTYRPHNWISKDTWKEDYFFESKHVGSLNYSQKIGDFRMITANNYPTMHLSCSGGTGPTYWLTPGMDYIERQLEEARSANQPAILYIHKPNDWKLGSDPKGRFKAMVEKYYDNGTLRAVFAGHYHKTIGKVSYPQYFGKVPVYSSGSASQKTYLTAEVDHSKNEMKIYRVIGNVWEKKQLIDTIAINSKGLTAVNDDRDYQQQKELANRVGNSYHIINSLNNSRALDDSASSDDVIYFNEHRNTNQQWRFVFYEANNSFVIHNRANNFSMYESDSKWNGFSIVRTGVLNASDKRAQWRVVSAGNAYGTIPLYKFRNVRSGKLLTLNSYSGKLTDAAIGATLLTAPDFGVTVLQQFMLD</sequence>
<dbReference type="AlphaFoldDB" id="A0A1V2UJ39"/>
<evidence type="ECO:0000259" key="1">
    <source>
        <dbReference type="Pfam" id="PF00149"/>
    </source>
</evidence>
<dbReference type="Gene3D" id="3.60.21.10">
    <property type="match status" value="1"/>
</dbReference>
<dbReference type="GO" id="GO:0016787">
    <property type="term" value="F:hydrolase activity"/>
    <property type="evidence" value="ECO:0007669"/>
    <property type="project" value="InterPro"/>
</dbReference>
<comment type="caution">
    <text evidence="2">The sequence shown here is derived from an EMBL/GenBank/DDBJ whole genome shotgun (WGS) entry which is preliminary data.</text>
</comment>
<name>A0A1V2UJ39_ENTMU</name>
<gene>
    <name evidence="2" type="ORF">BTN92_07860</name>
</gene>
<organism evidence="2 3">
    <name type="scientific">Enterococcus mundtii</name>
    <dbReference type="NCBI Taxonomy" id="53346"/>
    <lineage>
        <taxon>Bacteria</taxon>
        <taxon>Bacillati</taxon>
        <taxon>Bacillota</taxon>
        <taxon>Bacilli</taxon>
        <taxon>Lactobacillales</taxon>
        <taxon>Enterococcaceae</taxon>
        <taxon>Enterococcus</taxon>
    </lineage>
</organism>
<dbReference type="InterPro" id="IPR029052">
    <property type="entry name" value="Metallo-depent_PP-like"/>
</dbReference>
<dbReference type="SUPFAM" id="SSF50370">
    <property type="entry name" value="Ricin B-like lectins"/>
    <property type="match status" value="1"/>
</dbReference>
<evidence type="ECO:0000313" key="3">
    <source>
        <dbReference type="Proteomes" id="UP000189299"/>
    </source>
</evidence>
<dbReference type="Proteomes" id="UP000189299">
    <property type="component" value="Unassembled WGS sequence"/>
</dbReference>
<evidence type="ECO:0000313" key="2">
    <source>
        <dbReference type="EMBL" id="ONN43348.1"/>
    </source>
</evidence>
<dbReference type="PANTHER" id="PTHR43143:SF1">
    <property type="entry name" value="SERINE_THREONINE-PROTEIN PHOSPHATASE CPPED1"/>
    <property type="match status" value="1"/>
</dbReference>
<dbReference type="Pfam" id="PF00149">
    <property type="entry name" value="Metallophos"/>
    <property type="match status" value="1"/>
</dbReference>
<protein>
    <recommendedName>
        <fullName evidence="1">Calcineurin-like phosphoesterase domain-containing protein</fullName>
    </recommendedName>
</protein>
<dbReference type="EMBL" id="MSTR01000006">
    <property type="protein sequence ID" value="ONN43348.1"/>
    <property type="molecule type" value="Genomic_DNA"/>
</dbReference>
<dbReference type="InterPro" id="IPR035992">
    <property type="entry name" value="Ricin_B-like_lectins"/>
</dbReference>
<proteinExistence type="predicted"/>
<feature type="domain" description="Calcineurin-like phosphoesterase" evidence="1">
    <location>
        <begin position="44"/>
        <end position="281"/>
    </location>
</feature>
<dbReference type="SUPFAM" id="SSF56300">
    <property type="entry name" value="Metallo-dependent phosphatases"/>
    <property type="match status" value="1"/>
</dbReference>
<accession>A0A1V2UJ39</accession>
<dbReference type="InterPro" id="IPR004843">
    <property type="entry name" value="Calcineurin-like_PHP"/>
</dbReference>
<dbReference type="Gene3D" id="2.80.10.50">
    <property type="match status" value="1"/>
</dbReference>
<dbReference type="PANTHER" id="PTHR43143">
    <property type="entry name" value="METALLOPHOSPHOESTERASE, CALCINEURIN SUPERFAMILY"/>
    <property type="match status" value="1"/>
</dbReference>